<reference evidence="2" key="1">
    <citation type="journal article" date="2019" name="Int. J. Syst. Evol. Microbiol.">
        <title>The Global Catalogue of Microorganisms (GCM) 10K type strain sequencing project: providing services to taxonomists for standard genome sequencing and annotation.</title>
        <authorList>
            <consortium name="The Broad Institute Genomics Platform"/>
            <consortium name="The Broad Institute Genome Sequencing Center for Infectious Disease"/>
            <person name="Wu L."/>
            <person name="Ma J."/>
        </authorList>
    </citation>
    <scope>NUCLEOTIDE SEQUENCE [LARGE SCALE GENOMIC DNA]</scope>
    <source>
        <strain evidence="2">CGMCC 1.15731</strain>
    </source>
</reference>
<organism evidence="1 2">
    <name type="scientific">Daeguia caeni</name>
    <dbReference type="NCBI Taxonomy" id="439612"/>
    <lineage>
        <taxon>Bacteria</taxon>
        <taxon>Pseudomonadati</taxon>
        <taxon>Pseudomonadota</taxon>
        <taxon>Alphaproteobacteria</taxon>
        <taxon>Hyphomicrobiales</taxon>
        <taxon>Brucellaceae</taxon>
        <taxon>Daeguia</taxon>
    </lineage>
</organism>
<dbReference type="Pfam" id="PF06299">
    <property type="entry name" value="DUF1045"/>
    <property type="match status" value="1"/>
</dbReference>
<sequence>MRYAIYFTPPPNDALTMIAANWLGRDAFSGANVKLPSLRAIEGLDIAALTEEPRRYGFHATLKAPFRLAEGKSEGELLSALLHFSASITPFTIPRLVIRRLGDFFALVPDAPVSELNQLANDVVVAFDRFRAPLNAVETARRKPEKLTENQRHLLERWGYPYVFDAFRFHMTLTGAVSEKDQDLVERQLAAFFAPVLDEPVEVGNIALFVEQEPGAPFEVHSLHPLSAGVPVSQRVKPQHISD</sequence>
<dbReference type="EMBL" id="JBHSEL010000053">
    <property type="protein sequence ID" value="MFC4625318.1"/>
    <property type="molecule type" value="Genomic_DNA"/>
</dbReference>
<name>A0ABV9H5T5_9HYPH</name>
<dbReference type="NCBIfam" id="TIGR03223">
    <property type="entry name" value="Phn_opern_protn"/>
    <property type="match status" value="1"/>
</dbReference>
<proteinExistence type="predicted"/>
<keyword evidence="2" id="KW-1185">Reference proteome</keyword>
<dbReference type="Gene3D" id="3.90.1140.10">
    <property type="entry name" value="Cyclic phosphodiesterase"/>
    <property type="match status" value="1"/>
</dbReference>
<protein>
    <submittedName>
        <fullName evidence="1">DUF1045 domain-containing protein</fullName>
    </submittedName>
</protein>
<accession>A0ABV9H5T5</accession>
<comment type="caution">
    <text evidence="1">The sequence shown here is derived from an EMBL/GenBank/DDBJ whole genome shotgun (WGS) entry which is preliminary data.</text>
</comment>
<evidence type="ECO:0000313" key="1">
    <source>
        <dbReference type="EMBL" id="MFC4625318.1"/>
    </source>
</evidence>
<evidence type="ECO:0000313" key="2">
    <source>
        <dbReference type="Proteomes" id="UP001596042"/>
    </source>
</evidence>
<gene>
    <name evidence="1" type="ORF">ACFO1V_08805</name>
</gene>
<dbReference type="PIRSF" id="PIRSF033328">
    <property type="entry name" value="Phest_Mll4975"/>
    <property type="match status" value="1"/>
</dbReference>
<dbReference type="RefSeq" id="WP_374829336.1">
    <property type="nucleotide sequence ID" value="NZ_JBHEEZ010000001.1"/>
</dbReference>
<dbReference type="Proteomes" id="UP001596042">
    <property type="component" value="Unassembled WGS sequence"/>
</dbReference>
<dbReference type="InterPro" id="IPR009389">
    <property type="entry name" value="DUF1045"/>
</dbReference>